<dbReference type="AlphaFoldDB" id="A0A8S1RN68"/>
<dbReference type="SMART" id="SM00028">
    <property type="entry name" value="TPR"/>
    <property type="match status" value="3"/>
</dbReference>
<keyword evidence="4" id="KW-0175">Coiled coil</keyword>
<dbReference type="Pfam" id="PF13414">
    <property type="entry name" value="TPR_11"/>
    <property type="match status" value="1"/>
</dbReference>
<feature type="coiled-coil region" evidence="4">
    <location>
        <begin position="138"/>
        <end position="165"/>
    </location>
</feature>
<name>A0A8S1RN68_9CILI</name>
<dbReference type="Proteomes" id="UP000692954">
    <property type="component" value="Unassembled WGS sequence"/>
</dbReference>
<proteinExistence type="predicted"/>
<evidence type="ECO:0008006" key="7">
    <source>
        <dbReference type="Google" id="ProtNLM"/>
    </source>
</evidence>
<evidence type="ECO:0000256" key="1">
    <source>
        <dbReference type="ARBA" id="ARBA00022737"/>
    </source>
</evidence>
<evidence type="ECO:0000256" key="2">
    <source>
        <dbReference type="ARBA" id="ARBA00022803"/>
    </source>
</evidence>
<keyword evidence="1" id="KW-0677">Repeat</keyword>
<organism evidence="5 6">
    <name type="scientific">Paramecium sonneborni</name>
    <dbReference type="NCBI Taxonomy" id="65129"/>
    <lineage>
        <taxon>Eukaryota</taxon>
        <taxon>Sar</taxon>
        <taxon>Alveolata</taxon>
        <taxon>Ciliophora</taxon>
        <taxon>Intramacronucleata</taxon>
        <taxon>Oligohymenophorea</taxon>
        <taxon>Peniculida</taxon>
        <taxon>Parameciidae</taxon>
        <taxon>Paramecium</taxon>
    </lineage>
</organism>
<keyword evidence="6" id="KW-1185">Reference proteome</keyword>
<reference evidence="5" key="1">
    <citation type="submission" date="2021-01" db="EMBL/GenBank/DDBJ databases">
        <authorList>
            <consortium name="Genoscope - CEA"/>
            <person name="William W."/>
        </authorList>
    </citation>
    <scope>NUCLEOTIDE SEQUENCE</scope>
</reference>
<evidence type="ECO:0000313" key="5">
    <source>
        <dbReference type="EMBL" id="CAD8129718.1"/>
    </source>
</evidence>
<dbReference type="PROSITE" id="PS50005">
    <property type="entry name" value="TPR"/>
    <property type="match status" value="1"/>
</dbReference>
<dbReference type="InterPro" id="IPR051685">
    <property type="entry name" value="Ycf3/AcsC/BcsC/TPR_MFPF"/>
</dbReference>
<protein>
    <recommendedName>
        <fullName evidence="7">Tetratricopeptide repeat protein</fullName>
    </recommendedName>
</protein>
<sequence length="331" mass="39265">MEEFKCRYETHENEPILGFCINQNCLKTTQFCFKCLSQVHKDHPDDCLRFHSLNELLNKYIEIHNEILNFYQDIQIKLKHTLEILFKKMDQEITILKEIDQNLINRSYLFVKQKILWIKQCQYKENLLKYSKYVLKIIASFLNDLQNTMETLKQLAKDNMQMDENNIKIAEVKKEQELKINKRKQKAHQLYKKGRSLFDNKQYKEALIFFEDSLKQDDSDEVVYICQGNSLQYLNLNQESIECYDNALKLNPNNSDVLNNKGNALQNLNFNQEAIECYDKALQIQQLPLYMKNKADALIIIGKKEESITWYQNAKSVGFNKDKINSILKSK</sequence>
<dbReference type="OrthoDB" id="310386at2759"/>
<dbReference type="PANTHER" id="PTHR44943:SF4">
    <property type="entry name" value="TPR REPEAT-CONTAINING PROTEIN MJ0798"/>
    <property type="match status" value="1"/>
</dbReference>
<keyword evidence="2 3" id="KW-0802">TPR repeat</keyword>
<gene>
    <name evidence="5" type="ORF">PSON_ATCC_30995.1.T2400007</name>
</gene>
<accession>A0A8S1RN68</accession>
<dbReference type="InterPro" id="IPR019734">
    <property type="entry name" value="TPR_rpt"/>
</dbReference>
<dbReference type="PANTHER" id="PTHR44943">
    <property type="entry name" value="CELLULOSE SYNTHASE OPERON PROTEIN C"/>
    <property type="match status" value="1"/>
</dbReference>
<feature type="repeat" description="TPR" evidence="3">
    <location>
        <begin position="221"/>
        <end position="254"/>
    </location>
</feature>
<evidence type="ECO:0000256" key="3">
    <source>
        <dbReference type="PROSITE-ProRule" id="PRU00339"/>
    </source>
</evidence>
<evidence type="ECO:0000256" key="4">
    <source>
        <dbReference type="SAM" id="Coils"/>
    </source>
</evidence>
<comment type="caution">
    <text evidence="5">The sequence shown here is derived from an EMBL/GenBank/DDBJ whole genome shotgun (WGS) entry which is preliminary data.</text>
</comment>
<evidence type="ECO:0000313" key="6">
    <source>
        <dbReference type="Proteomes" id="UP000692954"/>
    </source>
</evidence>
<dbReference type="EMBL" id="CAJJDN010000240">
    <property type="protein sequence ID" value="CAD8129718.1"/>
    <property type="molecule type" value="Genomic_DNA"/>
</dbReference>